<dbReference type="GO" id="GO:0016020">
    <property type="term" value="C:membrane"/>
    <property type="evidence" value="ECO:0007669"/>
    <property type="project" value="TreeGrafter"/>
</dbReference>
<feature type="region of interest" description="Disordered" evidence="1">
    <location>
        <begin position="308"/>
        <end position="327"/>
    </location>
</feature>
<name>A0A848LM96_9BACT</name>
<dbReference type="RefSeq" id="WP_169347979.1">
    <property type="nucleotide sequence ID" value="NZ_JABBJJ010000151.1"/>
</dbReference>
<keyword evidence="3" id="KW-0378">Hydrolase</keyword>
<dbReference type="PANTHER" id="PTHR43798:SF33">
    <property type="entry name" value="HYDROLASE, PUTATIVE (AFU_ORTHOLOGUE AFUA_2G14860)-RELATED"/>
    <property type="match status" value="1"/>
</dbReference>
<evidence type="ECO:0000259" key="2">
    <source>
        <dbReference type="Pfam" id="PF00561"/>
    </source>
</evidence>
<dbReference type="GO" id="GO:0016787">
    <property type="term" value="F:hydrolase activity"/>
    <property type="evidence" value="ECO:0007669"/>
    <property type="project" value="UniProtKB-KW"/>
</dbReference>
<feature type="domain" description="AB hydrolase-1" evidence="2">
    <location>
        <begin position="41"/>
        <end position="289"/>
    </location>
</feature>
<gene>
    <name evidence="3" type="ORF">HG543_28190</name>
</gene>
<dbReference type="InterPro" id="IPR000073">
    <property type="entry name" value="AB_hydrolase_1"/>
</dbReference>
<dbReference type="InterPro" id="IPR050266">
    <property type="entry name" value="AB_hydrolase_sf"/>
</dbReference>
<dbReference type="Pfam" id="PF00561">
    <property type="entry name" value="Abhydrolase_1"/>
    <property type="match status" value="1"/>
</dbReference>
<protein>
    <submittedName>
        <fullName evidence="3">Alpha/beta fold hydrolase</fullName>
    </submittedName>
</protein>
<dbReference type="Gene3D" id="3.40.50.1820">
    <property type="entry name" value="alpha/beta hydrolase"/>
    <property type="match status" value="1"/>
</dbReference>
<dbReference type="EMBL" id="JABBJJ010000151">
    <property type="protein sequence ID" value="NMO18714.1"/>
    <property type="molecule type" value="Genomic_DNA"/>
</dbReference>
<evidence type="ECO:0000256" key="1">
    <source>
        <dbReference type="SAM" id="MobiDB-lite"/>
    </source>
</evidence>
<dbReference type="InterPro" id="IPR029058">
    <property type="entry name" value="AB_hydrolase_fold"/>
</dbReference>
<dbReference type="SUPFAM" id="SSF53474">
    <property type="entry name" value="alpha/beta-Hydrolases"/>
    <property type="match status" value="1"/>
</dbReference>
<dbReference type="AlphaFoldDB" id="A0A848LM96"/>
<comment type="caution">
    <text evidence="3">The sequence shown here is derived from an EMBL/GenBank/DDBJ whole genome shotgun (WGS) entry which is preliminary data.</text>
</comment>
<keyword evidence="4" id="KW-1185">Reference proteome</keyword>
<organism evidence="3 4">
    <name type="scientific">Pyxidicoccus fallax</name>
    <dbReference type="NCBI Taxonomy" id="394095"/>
    <lineage>
        <taxon>Bacteria</taxon>
        <taxon>Pseudomonadati</taxon>
        <taxon>Myxococcota</taxon>
        <taxon>Myxococcia</taxon>
        <taxon>Myxococcales</taxon>
        <taxon>Cystobacterineae</taxon>
        <taxon>Myxococcaceae</taxon>
        <taxon>Pyxidicoccus</taxon>
    </lineage>
</organism>
<sequence length="327" mass="35896">MPYRRATRHVTGPDGTRVAWHLHFGSVREESAEAELADRRTVLLTNGIGTTENFWRYIVGSLEQDHRVVHWDYRGHGGSENSRSGDYRIPVHVDDLERVTEAVMAQGDGRPPLHVAFSMGVRVLLELYRKRPDLVPAMTLIAGTPGAPGSGVDRWVPRAILAATRGVFRAMTPALPVAAPMAHAVMGSRFAYPLGRAVGALRARAPRADIDEFMKALRRMSPEAYWYTLRGLAEGHAWDVVPGVRVPTLIIAARDDTLVPFREMERLRDAMPHAHWMRVDDAGHAGLLEAGTEIADAVRGFLVQHGMEPPGVGRASEADGPVDPLPG</sequence>
<dbReference type="Proteomes" id="UP000518300">
    <property type="component" value="Unassembled WGS sequence"/>
</dbReference>
<accession>A0A848LM96</accession>
<evidence type="ECO:0000313" key="3">
    <source>
        <dbReference type="EMBL" id="NMO18714.1"/>
    </source>
</evidence>
<reference evidence="3 4" key="1">
    <citation type="submission" date="2020-04" db="EMBL/GenBank/DDBJ databases">
        <title>Draft genome of Pyxidicoccus fallax type strain.</title>
        <authorList>
            <person name="Whitworth D.E."/>
        </authorList>
    </citation>
    <scope>NUCLEOTIDE SEQUENCE [LARGE SCALE GENOMIC DNA]</scope>
    <source>
        <strain evidence="3 4">DSM 14698</strain>
    </source>
</reference>
<dbReference type="PANTHER" id="PTHR43798">
    <property type="entry name" value="MONOACYLGLYCEROL LIPASE"/>
    <property type="match status" value="1"/>
</dbReference>
<proteinExistence type="predicted"/>
<evidence type="ECO:0000313" key="4">
    <source>
        <dbReference type="Proteomes" id="UP000518300"/>
    </source>
</evidence>